<evidence type="ECO:0000313" key="4">
    <source>
        <dbReference type="EMBL" id="KAK7256686.1"/>
    </source>
</evidence>
<feature type="domain" description="Thioesterase" evidence="3">
    <location>
        <begin position="84"/>
        <end position="160"/>
    </location>
</feature>
<sequence length="177" mass="19109">MAVKPSTHSQTQTPPSFSNKIDPLHASHTLDFFRKMGMAQPVPQSCNVTGSFSSLFRSFIKVDHIQRGRISCTVAVKPPTCNAYGTLHGGSVGSYAEILSIACARTIVAENKELFLGEISVSYLSAAPNNSEVLADVSVMKSGRNVTVVALEFKLKKTGTLIYIAHATFYNMPVAKL</sequence>
<gene>
    <name evidence="4" type="ORF">RIF29_30142</name>
</gene>
<dbReference type="InterPro" id="IPR039298">
    <property type="entry name" value="ACOT13"/>
</dbReference>
<dbReference type="AlphaFoldDB" id="A0AAN9EG47"/>
<keyword evidence="5" id="KW-1185">Reference proteome</keyword>
<dbReference type="FunFam" id="3.10.129.10:FF:000089">
    <property type="entry name" value="Putative esterase F42H10.6"/>
    <property type="match status" value="1"/>
</dbReference>
<dbReference type="PANTHER" id="PTHR21660">
    <property type="entry name" value="THIOESTERASE SUPERFAMILY MEMBER-RELATED"/>
    <property type="match status" value="1"/>
</dbReference>
<dbReference type="Pfam" id="PF03061">
    <property type="entry name" value="4HBT"/>
    <property type="match status" value="1"/>
</dbReference>
<evidence type="ECO:0000259" key="3">
    <source>
        <dbReference type="Pfam" id="PF03061"/>
    </source>
</evidence>
<reference evidence="4 5" key="1">
    <citation type="submission" date="2024-01" db="EMBL/GenBank/DDBJ databases">
        <title>The genomes of 5 underutilized Papilionoideae crops provide insights into root nodulation and disease resistanc.</title>
        <authorList>
            <person name="Yuan L."/>
        </authorList>
    </citation>
    <scope>NUCLEOTIDE SEQUENCE [LARGE SCALE GENOMIC DNA]</scope>
    <source>
        <strain evidence="4">ZHUSHIDOU_FW_LH</strain>
        <tissue evidence="4">Leaf</tissue>
    </source>
</reference>
<dbReference type="PANTHER" id="PTHR21660:SF12">
    <property type="entry name" value="OS07G0462700 PROTEIN"/>
    <property type="match status" value="1"/>
</dbReference>
<evidence type="ECO:0000313" key="5">
    <source>
        <dbReference type="Proteomes" id="UP001372338"/>
    </source>
</evidence>
<feature type="compositionally biased region" description="Polar residues" evidence="2">
    <location>
        <begin position="1"/>
        <end position="19"/>
    </location>
</feature>
<evidence type="ECO:0000256" key="1">
    <source>
        <dbReference type="ARBA" id="ARBA00008324"/>
    </source>
</evidence>
<dbReference type="EMBL" id="JAYWIO010000006">
    <property type="protein sequence ID" value="KAK7256686.1"/>
    <property type="molecule type" value="Genomic_DNA"/>
</dbReference>
<feature type="region of interest" description="Disordered" evidence="2">
    <location>
        <begin position="1"/>
        <end position="22"/>
    </location>
</feature>
<protein>
    <recommendedName>
        <fullName evidence="3">Thioesterase domain-containing protein</fullName>
    </recommendedName>
</protein>
<evidence type="ECO:0000256" key="2">
    <source>
        <dbReference type="SAM" id="MobiDB-lite"/>
    </source>
</evidence>
<organism evidence="4 5">
    <name type="scientific">Crotalaria pallida</name>
    <name type="common">Smooth rattlebox</name>
    <name type="synonym">Crotalaria striata</name>
    <dbReference type="NCBI Taxonomy" id="3830"/>
    <lineage>
        <taxon>Eukaryota</taxon>
        <taxon>Viridiplantae</taxon>
        <taxon>Streptophyta</taxon>
        <taxon>Embryophyta</taxon>
        <taxon>Tracheophyta</taxon>
        <taxon>Spermatophyta</taxon>
        <taxon>Magnoliopsida</taxon>
        <taxon>eudicotyledons</taxon>
        <taxon>Gunneridae</taxon>
        <taxon>Pentapetalae</taxon>
        <taxon>rosids</taxon>
        <taxon>fabids</taxon>
        <taxon>Fabales</taxon>
        <taxon>Fabaceae</taxon>
        <taxon>Papilionoideae</taxon>
        <taxon>50 kb inversion clade</taxon>
        <taxon>genistoids sensu lato</taxon>
        <taxon>core genistoids</taxon>
        <taxon>Crotalarieae</taxon>
        <taxon>Crotalaria</taxon>
    </lineage>
</organism>
<dbReference type="Gene3D" id="3.10.129.10">
    <property type="entry name" value="Hotdog Thioesterase"/>
    <property type="match status" value="1"/>
</dbReference>
<accession>A0AAN9EG47</accession>
<dbReference type="Proteomes" id="UP001372338">
    <property type="component" value="Unassembled WGS sequence"/>
</dbReference>
<comment type="similarity">
    <text evidence="1">Belongs to the thioesterase PaaI family.</text>
</comment>
<comment type="caution">
    <text evidence="4">The sequence shown here is derived from an EMBL/GenBank/DDBJ whole genome shotgun (WGS) entry which is preliminary data.</text>
</comment>
<dbReference type="InterPro" id="IPR006683">
    <property type="entry name" value="Thioestr_dom"/>
</dbReference>
<name>A0AAN9EG47_CROPI</name>
<dbReference type="GO" id="GO:0047617">
    <property type="term" value="F:fatty acyl-CoA hydrolase activity"/>
    <property type="evidence" value="ECO:0007669"/>
    <property type="project" value="InterPro"/>
</dbReference>
<dbReference type="CDD" id="cd03443">
    <property type="entry name" value="PaaI_thioesterase"/>
    <property type="match status" value="1"/>
</dbReference>
<dbReference type="SUPFAM" id="SSF54637">
    <property type="entry name" value="Thioesterase/thiol ester dehydrase-isomerase"/>
    <property type="match status" value="1"/>
</dbReference>
<proteinExistence type="inferred from homology"/>
<dbReference type="InterPro" id="IPR029069">
    <property type="entry name" value="HotDog_dom_sf"/>
</dbReference>